<dbReference type="OrthoDB" id="9801699at2"/>
<dbReference type="InterPro" id="IPR036188">
    <property type="entry name" value="FAD/NAD-bd_sf"/>
</dbReference>
<evidence type="ECO:0000313" key="4">
    <source>
        <dbReference type="Proteomes" id="UP000298438"/>
    </source>
</evidence>
<keyword evidence="4" id="KW-1185">Reference proteome</keyword>
<dbReference type="Pfam" id="PF07992">
    <property type="entry name" value="Pyr_redox_2"/>
    <property type="match status" value="1"/>
</dbReference>
<evidence type="ECO:0000259" key="2">
    <source>
        <dbReference type="Pfam" id="PF07992"/>
    </source>
</evidence>
<sequence>MTIVIIGAGPAGLAAAEAASAHGAPVLVIDDNPAPGGQIWRAALGAPTPARAPDATRAPQRLRSVRVDQRGHALLAALRDRHHVSFLFEARSVAVLAGQVLLVDTPNGPQHITWSQLILCTGARELLIPFPGWTLPGVTGAGGLQALVKGGLPLTNQRVVFAGTGPLLLASAATAHAAGAQVIHIAEHASRRQLASFAAGLLRHPAKLRQAAHLLHTLRGTRHTAATRIVEARGDSRLRSVTLQRGGTTWDIECDYLAAGFGLVPETTLARLLGCQTKDGAIAVDHHQCTTQANIFAAGECTGIGGVDKSLAEGRIAGLQAAGRKITPADQQARTHACSFGKLLSRSFAPSAALQSMCRPDTLVCRCEDVTRAQIEGHATWRDAKLQMRLGMGPCQGRVCASACEFLFGWDAPDARQPVFPTTAATLASVPAGPGGDS</sequence>
<dbReference type="Gene3D" id="3.40.50.720">
    <property type="entry name" value="NAD(P)-binding Rossmann-like Domain"/>
    <property type="match status" value="1"/>
</dbReference>
<gene>
    <name evidence="3" type="ORF">E4L96_17435</name>
</gene>
<dbReference type="InterPro" id="IPR041854">
    <property type="entry name" value="BFD-like_2Fe2S-bd_dom_sf"/>
</dbReference>
<dbReference type="GO" id="GO:0016491">
    <property type="term" value="F:oxidoreductase activity"/>
    <property type="evidence" value="ECO:0007669"/>
    <property type="project" value="UniProtKB-KW"/>
</dbReference>
<dbReference type="PANTHER" id="PTHR42949:SF3">
    <property type="entry name" value="ANAEROBIC GLYCEROL-3-PHOSPHATE DEHYDROGENASE SUBUNIT B"/>
    <property type="match status" value="1"/>
</dbReference>
<accession>A0A4Y9S3Z7</accession>
<dbReference type="Gene3D" id="3.50.50.60">
    <property type="entry name" value="FAD/NAD(P)-binding domain"/>
    <property type="match status" value="2"/>
</dbReference>
<dbReference type="InterPro" id="IPR017224">
    <property type="entry name" value="Opine_Oxase_asu/HCN_bsu"/>
</dbReference>
<organism evidence="3 4">
    <name type="scientific">Zemynaea arenosa</name>
    <dbReference type="NCBI Taxonomy" id="2561931"/>
    <lineage>
        <taxon>Bacteria</taxon>
        <taxon>Pseudomonadati</taxon>
        <taxon>Pseudomonadota</taxon>
        <taxon>Betaproteobacteria</taxon>
        <taxon>Burkholderiales</taxon>
        <taxon>Oxalobacteraceae</taxon>
        <taxon>Telluria group</taxon>
        <taxon>Zemynaea</taxon>
    </lineage>
</organism>
<protein>
    <submittedName>
        <fullName evidence="3">FAD-dependent oxidoreductase</fullName>
    </submittedName>
</protein>
<evidence type="ECO:0000313" key="3">
    <source>
        <dbReference type="EMBL" id="TFW15889.1"/>
    </source>
</evidence>
<dbReference type="AlphaFoldDB" id="A0A4Y9S3Z7"/>
<dbReference type="PANTHER" id="PTHR42949">
    <property type="entry name" value="ANAEROBIC GLYCEROL-3-PHOSPHATE DEHYDROGENASE SUBUNIT B"/>
    <property type="match status" value="1"/>
</dbReference>
<dbReference type="Proteomes" id="UP000298438">
    <property type="component" value="Unassembled WGS sequence"/>
</dbReference>
<dbReference type="InterPro" id="IPR051691">
    <property type="entry name" value="Metab_Enz_Cyan_OpOx_G3PDH"/>
</dbReference>
<dbReference type="EMBL" id="SPVF01000222">
    <property type="protein sequence ID" value="TFW15889.1"/>
    <property type="molecule type" value="Genomic_DNA"/>
</dbReference>
<comment type="caution">
    <text evidence="3">The sequence shown here is derived from an EMBL/GenBank/DDBJ whole genome shotgun (WGS) entry which is preliminary data.</text>
</comment>
<dbReference type="InterPro" id="IPR023753">
    <property type="entry name" value="FAD/NAD-binding_dom"/>
</dbReference>
<reference evidence="3 4" key="1">
    <citation type="submission" date="2019-03" db="EMBL/GenBank/DDBJ databases">
        <title>Draft Genome Sequence of Massilia arenosa sp. nov., a Novel Massilia Species Isolated from a Sandy-loam Maize Soil.</title>
        <authorList>
            <person name="Raths R."/>
            <person name="Peta V."/>
            <person name="Bucking H."/>
        </authorList>
    </citation>
    <scope>NUCLEOTIDE SEQUENCE [LARGE SCALE GENOMIC DNA]</scope>
    <source>
        <strain evidence="3 4">MC02</strain>
    </source>
</reference>
<dbReference type="SUPFAM" id="SSF51905">
    <property type="entry name" value="FAD/NAD(P)-binding domain"/>
    <property type="match status" value="1"/>
</dbReference>
<evidence type="ECO:0000256" key="1">
    <source>
        <dbReference type="ARBA" id="ARBA00023002"/>
    </source>
</evidence>
<dbReference type="PIRSF" id="PIRSF037495">
    <property type="entry name" value="Opine_OX_OoxA/HcnB"/>
    <property type="match status" value="1"/>
</dbReference>
<proteinExistence type="predicted"/>
<keyword evidence="1" id="KW-0560">Oxidoreductase</keyword>
<dbReference type="Gene3D" id="1.10.10.1100">
    <property type="entry name" value="BFD-like [2Fe-2S]-binding domain"/>
    <property type="match status" value="1"/>
</dbReference>
<dbReference type="RefSeq" id="WP_135208486.1">
    <property type="nucleotide sequence ID" value="NZ_SPVF01000222.1"/>
</dbReference>
<name>A0A4Y9S3Z7_9BURK</name>
<feature type="domain" description="FAD/NAD(P)-binding" evidence="2">
    <location>
        <begin position="2"/>
        <end position="313"/>
    </location>
</feature>
<dbReference type="PRINTS" id="PR00368">
    <property type="entry name" value="FADPNR"/>
</dbReference>
<dbReference type="PRINTS" id="PR00411">
    <property type="entry name" value="PNDRDTASEI"/>
</dbReference>